<reference evidence="2" key="1">
    <citation type="submission" date="2019-08" db="EMBL/GenBank/DDBJ databases">
        <authorList>
            <person name="Kucharzyk K."/>
            <person name="Murdoch R.W."/>
            <person name="Higgins S."/>
            <person name="Loffler F."/>
        </authorList>
    </citation>
    <scope>NUCLEOTIDE SEQUENCE</scope>
</reference>
<name>A0A644ZU72_9ZZZZ</name>
<feature type="transmembrane region" description="Helical" evidence="1">
    <location>
        <begin position="56"/>
        <end position="75"/>
    </location>
</feature>
<proteinExistence type="predicted"/>
<organism evidence="2">
    <name type="scientific">bioreactor metagenome</name>
    <dbReference type="NCBI Taxonomy" id="1076179"/>
    <lineage>
        <taxon>unclassified sequences</taxon>
        <taxon>metagenomes</taxon>
        <taxon>ecological metagenomes</taxon>
    </lineage>
</organism>
<protein>
    <submittedName>
        <fullName evidence="2">Uncharacterized protein</fullName>
    </submittedName>
</protein>
<feature type="transmembrane region" description="Helical" evidence="1">
    <location>
        <begin position="29"/>
        <end position="50"/>
    </location>
</feature>
<keyword evidence="1" id="KW-1133">Transmembrane helix</keyword>
<evidence type="ECO:0000313" key="2">
    <source>
        <dbReference type="EMBL" id="MPM44276.1"/>
    </source>
</evidence>
<keyword evidence="1" id="KW-0812">Transmembrane</keyword>
<accession>A0A644ZU72</accession>
<comment type="caution">
    <text evidence="2">The sequence shown here is derived from an EMBL/GenBank/DDBJ whole genome shotgun (WGS) entry which is preliminary data.</text>
</comment>
<dbReference type="EMBL" id="VSSQ01010415">
    <property type="protein sequence ID" value="MPM44276.1"/>
    <property type="molecule type" value="Genomic_DNA"/>
</dbReference>
<sequence>MLLAFPIGYTVIATTIHQKMGAAQVISTLRSALLGGSSLAAFCLTLALLTTRLPPMAALALATAASVVTTLCLVLRSRAKTQRSSATR</sequence>
<dbReference type="AlphaFoldDB" id="A0A644ZU72"/>
<gene>
    <name evidence="2" type="ORF">SDC9_90954</name>
</gene>
<evidence type="ECO:0000256" key="1">
    <source>
        <dbReference type="SAM" id="Phobius"/>
    </source>
</evidence>
<keyword evidence="1" id="KW-0472">Membrane</keyword>